<accession>A0A177WSA5</accession>
<dbReference type="OrthoDB" id="2161895at2759"/>
<evidence type="ECO:0000256" key="5">
    <source>
        <dbReference type="SAM" id="Coils"/>
    </source>
</evidence>
<protein>
    <recommendedName>
        <fullName evidence="7">RING-type domain-containing protein</fullName>
    </recommendedName>
</protein>
<dbReference type="CDD" id="cd16449">
    <property type="entry name" value="RING-HC"/>
    <property type="match status" value="1"/>
</dbReference>
<evidence type="ECO:0000256" key="3">
    <source>
        <dbReference type="ARBA" id="ARBA00022833"/>
    </source>
</evidence>
<reference evidence="8 9" key="1">
    <citation type="submission" date="2006-10" db="EMBL/GenBank/DDBJ databases">
        <title>The Genome Sequence of Batrachochytrium dendrobatidis JEL423.</title>
        <authorList>
            <consortium name="The Broad Institute Genome Sequencing Platform"/>
            <person name="Birren B."/>
            <person name="Lander E."/>
            <person name="Galagan J."/>
            <person name="Cuomo C."/>
            <person name="Devon K."/>
            <person name="Jaffe D."/>
            <person name="Butler J."/>
            <person name="Alvarez P."/>
            <person name="Gnerre S."/>
            <person name="Grabherr M."/>
            <person name="Kleber M."/>
            <person name="Mauceli E."/>
            <person name="Brockman W."/>
            <person name="Young S."/>
            <person name="LaButti K."/>
            <person name="Sykes S."/>
            <person name="DeCaprio D."/>
            <person name="Crawford M."/>
            <person name="Koehrsen M."/>
            <person name="Engels R."/>
            <person name="Montgomery P."/>
            <person name="Pearson M."/>
            <person name="Howarth C."/>
            <person name="Larson L."/>
            <person name="White J."/>
            <person name="O'Leary S."/>
            <person name="Kodira C."/>
            <person name="Zeng Q."/>
            <person name="Yandava C."/>
            <person name="Alvarado L."/>
            <person name="Longcore J."/>
            <person name="James T."/>
        </authorList>
    </citation>
    <scope>NUCLEOTIDE SEQUENCE [LARGE SCALE GENOMIC DNA]</scope>
    <source>
        <strain evidence="8 9">JEL423</strain>
    </source>
</reference>
<keyword evidence="5" id="KW-0175">Coiled coil</keyword>
<dbReference type="InterPro" id="IPR001841">
    <property type="entry name" value="Znf_RING"/>
</dbReference>
<evidence type="ECO:0000313" key="9">
    <source>
        <dbReference type="Proteomes" id="UP000077115"/>
    </source>
</evidence>
<dbReference type="Proteomes" id="UP000077115">
    <property type="component" value="Unassembled WGS sequence"/>
</dbReference>
<dbReference type="InterPro" id="IPR017907">
    <property type="entry name" value="Znf_RING_CS"/>
</dbReference>
<evidence type="ECO:0000256" key="6">
    <source>
        <dbReference type="SAM" id="MobiDB-lite"/>
    </source>
</evidence>
<dbReference type="VEuPathDB" id="FungiDB:BDEG_26117"/>
<feature type="domain" description="RING-type" evidence="7">
    <location>
        <begin position="141"/>
        <end position="185"/>
    </location>
</feature>
<dbReference type="AlphaFoldDB" id="A0A177WSA5"/>
<dbReference type="STRING" id="403673.A0A177WSA5"/>
<dbReference type="Pfam" id="PF13445">
    <property type="entry name" value="zf-RING_UBOX"/>
    <property type="match status" value="1"/>
</dbReference>
<gene>
    <name evidence="8" type="ORF">BDEG_26117</name>
</gene>
<sequence>MSFCSTSNSKKFTSPQKTTSKDDRLRQLESRKKLWMTEMTIEKSSASVQKNTSLYCSAIAASPEKNESRIQAARTSTPTIASKKTLVAENSSDLLVKNWCLLPSISQPILQNMPSVERTDSQPIETGHSRENQSVIEEWACPICHQKMSMPVLAIPCGHSFCKNCINTYIDDSQKHQRPITCNCCGMKIQAHVPNLALRQILNATDTLTDQTLKQRTNSCKSDILSASSAKLNLQVFRPNSSCSANQEVLSKFCPDFDQDPAQMVSIYEAQYQQLQQRCVLLEEEFALLEKNRTAKQASLESTREKIVSCTAESIEVENLIDKYTKRSKELQSTLTSCNENVLKLDVEVKHLMEREALAMTTLDAIAKRRDKVKVVFEGIQRSLQDAA</sequence>
<evidence type="ECO:0000313" key="8">
    <source>
        <dbReference type="EMBL" id="OAJ42696.1"/>
    </source>
</evidence>
<feature type="region of interest" description="Disordered" evidence="6">
    <location>
        <begin position="1"/>
        <end position="24"/>
    </location>
</feature>
<keyword evidence="2 4" id="KW-0863">Zinc-finger</keyword>
<keyword evidence="3" id="KW-0862">Zinc</keyword>
<dbReference type="PROSITE" id="PS50089">
    <property type="entry name" value="ZF_RING_2"/>
    <property type="match status" value="1"/>
</dbReference>
<organism evidence="8 9">
    <name type="scientific">Batrachochytrium dendrobatidis (strain JEL423)</name>
    <dbReference type="NCBI Taxonomy" id="403673"/>
    <lineage>
        <taxon>Eukaryota</taxon>
        <taxon>Fungi</taxon>
        <taxon>Fungi incertae sedis</taxon>
        <taxon>Chytridiomycota</taxon>
        <taxon>Chytridiomycota incertae sedis</taxon>
        <taxon>Chytridiomycetes</taxon>
        <taxon>Rhizophydiales</taxon>
        <taxon>Rhizophydiales incertae sedis</taxon>
        <taxon>Batrachochytrium</taxon>
    </lineage>
</organism>
<dbReference type="InterPro" id="IPR027370">
    <property type="entry name" value="Znf-RING_euk"/>
</dbReference>
<feature type="coiled-coil region" evidence="5">
    <location>
        <begin position="265"/>
        <end position="292"/>
    </location>
</feature>
<name>A0A177WSA5_BATDL</name>
<keyword evidence="1" id="KW-0479">Metal-binding</keyword>
<evidence type="ECO:0000256" key="2">
    <source>
        <dbReference type="ARBA" id="ARBA00022771"/>
    </source>
</evidence>
<dbReference type="GO" id="GO:0008270">
    <property type="term" value="F:zinc ion binding"/>
    <property type="evidence" value="ECO:0007669"/>
    <property type="project" value="UniProtKB-KW"/>
</dbReference>
<dbReference type="SUPFAM" id="SSF57850">
    <property type="entry name" value="RING/U-box"/>
    <property type="match status" value="1"/>
</dbReference>
<dbReference type="SMART" id="SM00184">
    <property type="entry name" value="RING"/>
    <property type="match status" value="1"/>
</dbReference>
<feature type="compositionally biased region" description="Polar residues" evidence="6">
    <location>
        <begin position="1"/>
        <end position="18"/>
    </location>
</feature>
<evidence type="ECO:0000256" key="4">
    <source>
        <dbReference type="PROSITE-ProRule" id="PRU00175"/>
    </source>
</evidence>
<dbReference type="InterPro" id="IPR013083">
    <property type="entry name" value="Znf_RING/FYVE/PHD"/>
</dbReference>
<dbReference type="Gene3D" id="3.30.40.10">
    <property type="entry name" value="Zinc/RING finger domain, C3HC4 (zinc finger)"/>
    <property type="match status" value="1"/>
</dbReference>
<reference evidence="8 9" key="2">
    <citation type="submission" date="2016-05" db="EMBL/GenBank/DDBJ databases">
        <title>Lineage-specific infection strategies underlie the spectrum of fungal disease in amphibians.</title>
        <authorList>
            <person name="Cuomo C.A."/>
            <person name="Farrer R.A."/>
            <person name="James T."/>
            <person name="Longcore J."/>
            <person name="Birren B."/>
        </authorList>
    </citation>
    <scope>NUCLEOTIDE SEQUENCE [LARGE SCALE GENOMIC DNA]</scope>
    <source>
        <strain evidence="8 9">JEL423</strain>
    </source>
</reference>
<evidence type="ECO:0000259" key="7">
    <source>
        <dbReference type="PROSITE" id="PS50089"/>
    </source>
</evidence>
<evidence type="ECO:0000256" key="1">
    <source>
        <dbReference type="ARBA" id="ARBA00022723"/>
    </source>
</evidence>
<dbReference type="PROSITE" id="PS00518">
    <property type="entry name" value="ZF_RING_1"/>
    <property type="match status" value="1"/>
</dbReference>
<dbReference type="eggNOG" id="KOG2177">
    <property type="taxonomic scope" value="Eukaryota"/>
</dbReference>
<proteinExistence type="predicted"/>
<dbReference type="EMBL" id="DS022308">
    <property type="protein sequence ID" value="OAJ42696.1"/>
    <property type="molecule type" value="Genomic_DNA"/>
</dbReference>